<evidence type="ECO:0008006" key="3">
    <source>
        <dbReference type="Google" id="ProtNLM"/>
    </source>
</evidence>
<sequence>MRWLCQRLQVSGSGFYDYFHRQPTESQKKRKKTAAYIVMQFKHLKGRMGYRKLYRYLVNKGIMVSLFQVRQALCDAELRSKVVTYYKKREHGHHTFPNVLEPIL</sequence>
<dbReference type="EMBL" id="AHFB01000135">
    <property type="protein sequence ID" value="EOO25650.1"/>
    <property type="molecule type" value="Genomic_DNA"/>
</dbReference>
<protein>
    <recommendedName>
        <fullName evidence="3">HTH-like domain-containing protein</fullName>
    </recommendedName>
</protein>
<gene>
    <name evidence="1" type="ORF">IIU_06102</name>
</gene>
<evidence type="ECO:0000313" key="1">
    <source>
        <dbReference type="EMBL" id="EOO25650.1"/>
    </source>
</evidence>
<reference evidence="1 2" key="1">
    <citation type="submission" date="2012-12" db="EMBL/GenBank/DDBJ databases">
        <title>The Genome Sequence of Bacillus cereus VD133.</title>
        <authorList>
            <consortium name="The Broad Institute Genome Sequencing Platform"/>
            <consortium name="The Broad Institute Genome Sequencing Center for Infectious Disease"/>
            <person name="Feldgarden M."/>
            <person name="Van der Auwera G.A."/>
            <person name="Mahillon J."/>
            <person name="Duprez V."/>
            <person name="Timmery S."/>
            <person name="Mattelet C."/>
            <person name="Dierick K."/>
            <person name="Sun M."/>
            <person name="Yu Z."/>
            <person name="Zhu L."/>
            <person name="Hu X."/>
            <person name="Shank E.B."/>
            <person name="Swiecicka I."/>
            <person name="Hansen B.M."/>
            <person name="Andrup L."/>
            <person name="Walker B."/>
            <person name="Young S.K."/>
            <person name="Zeng Q."/>
            <person name="Gargeya S."/>
            <person name="Fitzgerald M."/>
            <person name="Haas B."/>
            <person name="Abouelleil A."/>
            <person name="Alvarado L."/>
            <person name="Arachchi H.M."/>
            <person name="Berlin A.M."/>
            <person name="Chapman S.B."/>
            <person name="Dewar J."/>
            <person name="Goldberg J."/>
            <person name="Griggs A."/>
            <person name="Gujja S."/>
            <person name="Hansen M."/>
            <person name="Howarth C."/>
            <person name="Imamovic A."/>
            <person name="Larimer J."/>
            <person name="McCowan C."/>
            <person name="Murphy C."/>
            <person name="Neiman D."/>
            <person name="Pearson M."/>
            <person name="Priest M."/>
            <person name="Roberts A."/>
            <person name="Saif S."/>
            <person name="Shea T."/>
            <person name="Sisk P."/>
            <person name="Sykes S."/>
            <person name="Wortman J."/>
            <person name="Nusbaum C."/>
            <person name="Birren B."/>
        </authorList>
    </citation>
    <scope>NUCLEOTIDE SEQUENCE [LARGE SCALE GENOMIC DNA]</scope>
    <source>
        <strain evidence="1 2">VD133</strain>
    </source>
</reference>
<dbReference type="AlphaFoldDB" id="A0A9W5UZV0"/>
<name>A0A9W5UZV0_BACCE</name>
<proteinExistence type="predicted"/>
<dbReference type="Proteomes" id="UP000014018">
    <property type="component" value="Unassembled WGS sequence"/>
</dbReference>
<accession>A0A9W5UZV0</accession>
<organism evidence="1 2">
    <name type="scientific">Bacillus cereus VD133</name>
    <dbReference type="NCBI Taxonomy" id="1053233"/>
    <lineage>
        <taxon>Bacteria</taxon>
        <taxon>Bacillati</taxon>
        <taxon>Bacillota</taxon>
        <taxon>Bacilli</taxon>
        <taxon>Bacillales</taxon>
        <taxon>Bacillaceae</taxon>
        <taxon>Bacillus</taxon>
        <taxon>Bacillus cereus group</taxon>
    </lineage>
</organism>
<evidence type="ECO:0000313" key="2">
    <source>
        <dbReference type="Proteomes" id="UP000014018"/>
    </source>
</evidence>
<dbReference type="RefSeq" id="WP_016112035.1">
    <property type="nucleotide sequence ID" value="NZ_KB976193.1"/>
</dbReference>
<comment type="caution">
    <text evidence="1">The sequence shown here is derived from an EMBL/GenBank/DDBJ whole genome shotgun (WGS) entry which is preliminary data.</text>
</comment>